<evidence type="ECO:0000259" key="7">
    <source>
        <dbReference type="Pfam" id="PF14748"/>
    </source>
</evidence>
<reference evidence="8 9" key="3">
    <citation type="journal article" date="2015" name="Genome Announc.">
        <title>Draft Genome Sequence of the Archiascomycetous Yeast Saitoella complicata.</title>
        <authorList>
            <person name="Yamauchi K."/>
            <person name="Kondo S."/>
            <person name="Hamamoto M."/>
            <person name="Takahashi Y."/>
            <person name="Ogura Y."/>
            <person name="Hayashi T."/>
            <person name="Nishida H."/>
        </authorList>
    </citation>
    <scope>NUCLEOTIDE SEQUENCE [LARGE SCALE GENOMIC DNA]</scope>
    <source>
        <strain evidence="8 9">NRRL Y-17804</strain>
    </source>
</reference>
<dbReference type="SUPFAM" id="SSF51735">
    <property type="entry name" value="NAD(P)-binding Rossmann-fold domains"/>
    <property type="match status" value="1"/>
</dbReference>
<dbReference type="Pfam" id="PF03807">
    <property type="entry name" value="F420_oxidored"/>
    <property type="match status" value="1"/>
</dbReference>
<dbReference type="InterPro" id="IPR053790">
    <property type="entry name" value="P5CR-like_CS"/>
</dbReference>
<dbReference type="InterPro" id="IPR029036">
    <property type="entry name" value="P5CR_dimer"/>
</dbReference>
<comment type="pathway">
    <text evidence="4">Amino-acid biosynthesis; L-proline biosynthesis; L-proline from L-glutamate 5-semialdehyde: step 1/1.</text>
</comment>
<name>A0A0E9NGJ9_SAICN</name>
<feature type="domain" description="Pyrroline-5-carboxylate reductase dimerisation" evidence="7">
    <location>
        <begin position="225"/>
        <end position="327"/>
    </location>
</feature>
<reference evidence="8 9" key="2">
    <citation type="journal article" date="2014" name="J. Gen. Appl. Microbiol.">
        <title>The early diverging ascomycetous budding yeast Saitoella complicata has three histone deacetylases belonging to the Clr6, Hos2, and Rpd3 lineages.</title>
        <authorList>
            <person name="Nishida H."/>
            <person name="Matsumoto T."/>
            <person name="Kondo S."/>
            <person name="Hamamoto M."/>
            <person name="Yoshikawa H."/>
        </authorList>
    </citation>
    <scope>NUCLEOTIDE SEQUENCE [LARGE SCALE GENOMIC DNA]</scope>
    <source>
        <strain evidence="8 9">NRRL Y-17804</strain>
    </source>
</reference>
<dbReference type="Pfam" id="PF14748">
    <property type="entry name" value="P5CR_dimer"/>
    <property type="match status" value="1"/>
</dbReference>
<dbReference type="AlphaFoldDB" id="A0A0E9NGJ9"/>
<comment type="catalytic activity">
    <reaction evidence="4">
        <text>L-proline + NADP(+) = (S)-1-pyrroline-5-carboxylate + NADPH + 2 H(+)</text>
        <dbReference type="Rhea" id="RHEA:14109"/>
        <dbReference type="ChEBI" id="CHEBI:15378"/>
        <dbReference type="ChEBI" id="CHEBI:17388"/>
        <dbReference type="ChEBI" id="CHEBI:57783"/>
        <dbReference type="ChEBI" id="CHEBI:58349"/>
        <dbReference type="ChEBI" id="CHEBI:60039"/>
        <dbReference type="EC" id="1.5.1.2"/>
    </reaction>
</comment>
<keyword evidence="5" id="KW-1133">Transmembrane helix</keyword>
<keyword evidence="5" id="KW-0472">Membrane</keyword>
<dbReference type="GO" id="GO:0004735">
    <property type="term" value="F:pyrroline-5-carboxylate reductase activity"/>
    <property type="evidence" value="ECO:0007669"/>
    <property type="project" value="UniProtKB-EC"/>
</dbReference>
<dbReference type="Proteomes" id="UP000033140">
    <property type="component" value="Unassembled WGS sequence"/>
</dbReference>
<evidence type="ECO:0000256" key="4">
    <source>
        <dbReference type="RuleBase" id="RU003903"/>
    </source>
</evidence>
<evidence type="ECO:0000256" key="5">
    <source>
        <dbReference type="SAM" id="Phobius"/>
    </source>
</evidence>
<comment type="similarity">
    <text evidence="1 4">Belongs to the pyrroline-5-carboxylate reductase family.</text>
</comment>
<keyword evidence="4" id="KW-0641">Proline biosynthesis</keyword>
<feature type="transmembrane region" description="Helical" evidence="5">
    <location>
        <begin position="20"/>
        <end position="40"/>
    </location>
</feature>
<dbReference type="GO" id="GO:0055129">
    <property type="term" value="P:L-proline biosynthetic process"/>
    <property type="evidence" value="ECO:0007669"/>
    <property type="project" value="UniProtKB-UniPathway"/>
</dbReference>
<evidence type="ECO:0000259" key="6">
    <source>
        <dbReference type="Pfam" id="PF03807"/>
    </source>
</evidence>
<proteinExistence type="inferred from homology"/>
<dbReference type="InterPro" id="IPR008927">
    <property type="entry name" value="6-PGluconate_DH-like_C_sf"/>
</dbReference>
<gene>
    <name evidence="8" type="ORF">G7K_2995-t1</name>
</gene>
<dbReference type="Gene3D" id="3.40.50.720">
    <property type="entry name" value="NAD(P)-binding Rossmann-like Domain"/>
    <property type="match status" value="1"/>
</dbReference>
<dbReference type="InterPro" id="IPR000304">
    <property type="entry name" value="Pyrroline-COOH_reductase"/>
</dbReference>
<evidence type="ECO:0000256" key="1">
    <source>
        <dbReference type="ARBA" id="ARBA00005525"/>
    </source>
</evidence>
<dbReference type="PANTHER" id="PTHR11645:SF0">
    <property type="entry name" value="PYRROLINE-5-CARBOXYLATE REDUCTASE 3"/>
    <property type="match status" value="1"/>
</dbReference>
<protein>
    <recommendedName>
        <fullName evidence="4">Pyrroline-5-carboxylate reductase</fullName>
        <ecNumber evidence="4">1.5.1.2</ecNumber>
    </recommendedName>
</protein>
<evidence type="ECO:0000256" key="2">
    <source>
        <dbReference type="ARBA" id="ARBA00022857"/>
    </source>
</evidence>
<reference evidence="8 9" key="1">
    <citation type="journal article" date="2011" name="J. Gen. Appl. Microbiol.">
        <title>Draft genome sequencing of the enigmatic yeast Saitoella complicata.</title>
        <authorList>
            <person name="Nishida H."/>
            <person name="Hamamoto M."/>
            <person name="Sugiyama J."/>
        </authorList>
    </citation>
    <scope>NUCLEOTIDE SEQUENCE [LARGE SCALE GENOMIC DNA]</scope>
    <source>
        <strain evidence="8 9">NRRL Y-17804</strain>
    </source>
</reference>
<dbReference type="UniPathway" id="UPA00098">
    <property type="reaction ID" value="UER00361"/>
</dbReference>
<dbReference type="Gene3D" id="1.10.3730.10">
    <property type="entry name" value="ProC C-terminal domain-like"/>
    <property type="match status" value="1"/>
</dbReference>
<keyword evidence="3 4" id="KW-0560">Oxidoreductase</keyword>
<organism evidence="8 9">
    <name type="scientific">Saitoella complicata (strain BCRC 22490 / CBS 7301 / JCM 7358 / NBRC 10748 / NRRL Y-17804)</name>
    <dbReference type="NCBI Taxonomy" id="698492"/>
    <lineage>
        <taxon>Eukaryota</taxon>
        <taxon>Fungi</taxon>
        <taxon>Dikarya</taxon>
        <taxon>Ascomycota</taxon>
        <taxon>Taphrinomycotina</taxon>
        <taxon>Taphrinomycotina incertae sedis</taxon>
        <taxon>Saitoella</taxon>
    </lineage>
</organism>
<dbReference type="InterPro" id="IPR028939">
    <property type="entry name" value="P5C_Rdtase_cat_N"/>
</dbReference>
<dbReference type="InterPro" id="IPR036291">
    <property type="entry name" value="NAD(P)-bd_dom_sf"/>
</dbReference>
<keyword evidence="2 4" id="KW-0521">NADP</keyword>
<keyword evidence="4" id="KW-0028">Amino-acid biosynthesis</keyword>
<dbReference type="HAMAP" id="MF_01925">
    <property type="entry name" value="P5C_reductase"/>
    <property type="match status" value="1"/>
</dbReference>
<dbReference type="SUPFAM" id="SSF48179">
    <property type="entry name" value="6-phosphogluconate dehydrogenase C-terminal domain-like"/>
    <property type="match status" value="1"/>
</dbReference>
<dbReference type="NCBIfam" id="TIGR00112">
    <property type="entry name" value="proC"/>
    <property type="match status" value="1"/>
</dbReference>
<comment type="caution">
    <text evidence="8">The sequence shown here is derived from an EMBL/GenBank/DDBJ whole genome shotgun (WGS) entry which is preliminary data.</text>
</comment>
<dbReference type="OMA" id="VWAVKPQ"/>
<evidence type="ECO:0000313" key="8">
    <source>
        <dbReference type="EMBL" id="GAO48826.1"/>
    </source>
</evidence>
<sequence length="334" mass="35858">MPAVQHSPRRNDFRYRTAYVVQSITPFLPVPIFFLIRFFIMVAEAPTLCALGCGTMGIAILSGILDSLKDTTSADGASTPDGHKVNKPARFLACIRSDKSLQKLEDLFEGEVACMKNKNVEAVKQSDIILLGSKPQMCKEILTASGMREALEGKLLISILAGTTLSQLRSWCPESTHVVRAMPNTPCKIRQGMTVLVCEEEITSDERSLVQWMFSQIGRAMFLEEKNIDAATALCGSGPAFAAVFMEALADGGVMMGLTRAAALELAAQTCQGTARMILDGQHPALIKDAVSTPGGCTISGLLALEDGKIRSTVARTIQDATERATALGKLSSK</sequence>
<evidence type="ECO:0000313" key="9">
    <source>
        <dbReference type="Proteomes" id="UP000033140"/>
    </source>
</evidence>
<dbReference type="STRING" id="698492.A0A0E9NGJ9"/>
<dbReference type="EMBL" id="BACD03000017">
    <property type="protein sequence ID" value="GAO48826.1"/>
    <property type="molecule type" value="Genomic_DNA"/>
</dbReference>
<dbReference type="PROSITE" id="PS00521">
    <property type="entry name" value="P5CR"/>
    <property type="match status" value="1"/>
</dbReference>
<feature type="domain" description="Pyrroline-5-carboxylate reductase catalytic N-terminal" evidence="6">
    <location>
        <begin position="50"/>
        <end position="162"/>
    </location>
</feature>
<dbReference type="FunFam" id="1.10.3730.10:FF:000001">
    <property type="entry name" value="Pyrroline-5-carboxylate reductase"/>
    <property type="match status" value="1"/>
</dbReference>
<dbReference type="EC" id="1.5.1.2" evidence="4"/>
<evidence type="ECO:0000256" key="3">
    <source>
        <dbReference type="ARBA" id="ARBA00023002"/>
    </source>
</evidence>
<dbReference type="PANTHER" id="PTHR11645">
    <property type="entry name" value="PYRROLINE-5-CARBOXYLATE REDUCTASE"/>
    <property type="match status" value="1"/>
</dbReference>
<keyword evidence="5" id="KW-0812">Transmembrane</keyword>
<accession>A0A0E9NGJ9</accession>
<keyword evidence="9" id="KW-1185">Reference proteome</keyword>